<evidence type="ECO:0000313" key="2">
    <source>
        <dbReference type="EMBL" id="GAC80374.1"/>
    </source>
</evidence>
<proteinExistence type="predicted"/>
<name>M3VFU2_GORML</name>
<dbReference type="RefSeq" id="WP_008379352.1">
    <property type="nucleotide sequence ID" value="NZ_BAOP01000017.1"/>
</dbReference>
<keyword evidence="1" id="KW-1133">Transmembrane helix</keyword>
<gene>
    <name evidence="2" type="ORF">GM1_017_00320</name>
</gene>
<sequence>MMTDDVEHGDVRSLMGLHSVAAQILAAWFVCTYALLAVTTSESGGVLRELLAWALVSAAAVGLIRAAGDPLPPGWTAYMTVAGPAATALVIYTLPAEPGALQLWPLSASTAVSTYMCVRGRTIWGWMSLLAAIGVTVFWTAGTGQGTGYGLSVTLINIAPLLMATFFGLTIRPAARDIFLLREEGTERAAAEAAHRAVLDERDRQLVGLDSLVRPLLERLADPRALTDAERRACGLLEAQLRDSLRARSLAVPMVTAAARAARGRGVDVILLDDHGLDGASEEIVERIVTTVTASLDATVDGTLTIRILPPGRSSLMTVVHSAGEEIDRRVYNASGELTLAP</sequence>
<dbReference type="EMBL" id="BAOP01000017">
    <property type="protein sequence ID" value="GAC80374.1"/>
    <property type="molecule type" value="Genomic_DNA"/>
</dbReference>
<keyword evidence="1" id="KW-0812">Transmembrane</keyword>
<keyword evidence="3" id="KW-1185">Reference proteome</keyword>
<dbReference type="eggNOG" id="COG3850">
    <property type="taxonomic scope" value="Bacteria"/>
</dbReference>
<feature type="transmembrane region" description="Helical" evidence="1">
    <location>
        <begin position="50"/>
        <end position="68"/>
    </location>
</feature>
<evidence type="ECO:0008006" key="4">
    <source>
        <dbReference type="Google" id="ProtNLM"/>
    </source>
</evidence>
<evidence type="ECO:0000313" key="3">
    <source>
        <dbReference type="Proteomes" id="UP000035009"/>
    </source>
</evidence>
<feature type="transmembrane region" description="Helical" evidence="1">
    <location>
        <begin position="20"/>
        <end position="38"/>
    </location>
</feature>
<dbReference type="STRING" id="410332.SAMN04488550_0265"/>
<organism evidence="2 3">
    <name type="scientific">Gordonia malaquae NBRC 108250</name>
    <dbReference type="NCBI Taxonomy" id="1223542"/>
    <lineage>
        <taxon>Bacteria</taxon>
        <taxon>Bacillati</taxon>
        <taxon>Actinomycetota</taxon>
        <taxon>Actinomycetes</taxon>
        <taxon>Mycobacteriales</taxon>
        <taxon>Gordoniaceae</taxon>
        <taxon>Gordonia</taxon>
    </lineage>
</organism>
<dbReference type="AlphaFoldDB" id="M3VFU2"/>
<feature type="transmembrane region" description="Helical" evidence="1">
    <location>
        <begin position="123"/>
        <end position="142"/>
    </location>
</feature>
<accession>M3VFU2</accession>
<keyword evidence="1" id="KW-0472">Membrane</keyword>
<reference evidence="2 3" key="1">
    <citation type="submission" date="2013-02" db="EMBL/GenBank/DDBJ databases">
        <title>Whole genome shotgun sequence of Gordonia malaquae NBRC 108250.</title>
        <authorList>
            <person name="Yoshida I."/>
            <person name="Hosoyama A."/>
            <person name="Tsuchikane K."/>
            <person name="Ando Y."/>
            <person name="Baba S."/>
            <person name="Ohji S."/>
            <person name="Hamada M."/>
            <person name="Tamura T."/>
            <person name="Yamazoe A."/>
            <person name="Yamazaki S."/>
            <person name="Fujita N."/>
        </authorList>
    </citation>
    <scope>NUCLEOTIDE SEQUENCE [LARGE SCALE GENOMIC DNA]</scope>
    <source>
        <strain evidence="2 3">NBRC 108250</strain>
    </source>
</reference>
<feature type="transmembrane region" description="Helical" evidence="1">
    <location>
        <begin position="148"/>
        <end position="171"/>
    </location>
</feature>
<evidence type="ECO:0000256" key="1">
    <source>
        <dbReference type="SAM" id="Phobius"/>
    </source>
</evidence>
<protein>
    <recommendedName>
        <fullName evidence="4">Two-component histidine kinase</fullName>
    </recommendedName>
</protein>
<comment type="caution">
    <text evidence="2">The sequence shown here is derived from an EMBL/GenBank/DDBJ whole genome shotgun (WGS) entry which is preliminary data.</text>
</comment>
<dbReference type="Proteomes" id="UP000035009">
    <property type="component" value="Unassembled WGS sequence"/>
</dbReference>